<evidence type="ECO:0000313" key="2">
    <source>
        <dbReference type="Proteomes" id="UP000005337"/>
    </source>
</evidence>
<protein>
    <submittedName>
        <fullName evidence="1">Uncharacterized protein</fullName>
    </submittedName>
</protein>
<organism evidence="1 2">
    <name type="scientific">Clostridium perfringens E str. JGS1987</name>
    <dbReference type="NCBI Taxonomy" id="451755"/>
    <lineage>
        <taxon>Bacteria</taxon>
        <taxon>Bacillati</taxon>
        <taxon>Bacillota</taxon>
        <taxon>Clostridia</taxon>
        <taxon>Eubacteriales</taxon>
        <taxon>Clostridiaceae</taxon>
        <taxon>Clostridium</taxon>
    </lineage>
</organism>
<dbReference type="Proteomes" id="UP000005337">
    <property type="component" value="Unassembled WGS sequence"/>
</dbReference>
<reference evidence="1 2" key="1">
    <citation type="submission" date="2007-07" db="EMBL/GenBank/DDBJ databases">
        <title>Annotation of Clostridium perfringens E str. JGS1987.</title>
        <authorList>
            <person name="Paulsen I."/>
            <person name="Sebastian Y."/>
        </authorList>
    </citation>
    <scope>NUCLEOTIDE SEQUENCE [LARGE SCALE GENOMIC DNA]</scope>
    <source>
        <strain evidence="2">E str. JGS1987</strain>
    </source>
</reference>
<gene>
    <name evidence="1" type="ORF">AC3_3251</name>
</gene>
<dbReference type="RefSeq" id="WP_004456942.1">
    <property type="nucleotide sequence ID" value="NZ_ABDW01000042.1"/>
</dbReference>
<name>B1BXB0_CLOPF</name>
<dbReference type="AlphaFoldDB" id="B1BXB0"/>
<comment type="caution">
    <text evidence="1">The sequence shown here is derived from an EMBL/GenBank/DDBJ whole genome shotgun (WGS) entry which is preliminary data.</text>
</comment>
<accession>B1BXB0</accession>
<evidence type="ECO:0000313" key="1">
    <source>
        <dbReference type="EMBL" id="EDT13671.1"/>
    </source>
</evidence>
<dbReference type="EMBL" id="ABDW01000042">
    <property type="protein sequence ID" value="EDT13671.1"/>
    <property type="molecule type" value="Genomic_DNA"/>
</dbReference>
<proteinExistence type="predicted"/>
<sequence>MEHPFIYNDELTNFIFEKCVDSGYEISKEIIDLVLDLEIQFLESKGLVSYNFDEEV</sequence>